<dbReference type="EMBL" id="JAMZMK010007090">
    <property type="protein sequence ID" value="KAI7745933.1"/>
    <property type="molecule type" value="Genomic_DNA"/>
</dbReference>
<evidence type="ECO:0000313" key="2">
    <source>
        <dbReference type="EMBL" id="KAI7745933.1"/>
    </source>
</evidence>
<feature type="compositionally biased region" description="Basic and acidic residues" evidence="1">
    <location>
        <begin position="101"/>
        <end position="117"/>
    </location>
</feature>
<comment type="caution">
    <text evidence="2">The sequence shown here is derived from an EMBL/GenBank/DDBJ whole genome shotgun (WGS) entry which is preliminary data.</text>
</comment>
<dbReference type="AlphaFoldDB" id="A0AAD5GN92"/>
<evidence type="ECO:0000256" key="1">
    <source>
        <dbReference type="SAM" id="MobiDB-lite"/>
    </source>
</evidence>
<gene>
    <name evidence="2" type="ORF">M8C21_023361</name>
</gene>
<dbReference type="Proteomes" id="UP001206925">
    <property type="component" value="Unassembled WGS sequence"/>
</dbReference>
<proteinExistence type="predicted"/>
<organism evidence="2 3">
    <name type="scientific">Ambrosia artemisiifolia</name>
    <name type="common">Common ragweed</name>
    <dbReference type="NCBI Taxonomy" id="4212"/>
    <lineage>
        <taxon>Eukaryota</taxon>
        <taxon>Viridiplantae</taxon>
        <taxon>Streptophyta</taxon>
        <taxon>Embryophyta</taxon>
        <taxon>Tracheophyta</taxon>
        <taxon>Spermatophyta</taxon>
        <taxon>Magnoliopsida</taxon>
        <taxon>eudicotyledons</taxon>
        <taxon>Gunneridae</taxon>
        <taxon>Pentapetalae</taxon>
        <taxon>asterids</taxon>
        <taxon>campanulids</taxon>
        <taxon>Asterales</taxon>
        <taxon>Asteraceae</taxon>
        <taxon>Asteroideae</taxon>
        <taxon>Heliantheae alliance</taxon>
        <taxon>Heliantheae</taxon>
        <taxon>Ambrosia</taxon>
    </lineage>
</organism>
<keyword evidence="3" id="KW-1185">Reference proteome</keyword>
<evidence type="ECO:0000313" key="3">
    <source>
        <dbReference type="Proteomes" id="UP001206925"/>
    </source>
</evidence>
<name>A0AAD5GN92_AMBAR</name>
<accession>A0AAD5GN92</accession>
<feature type="region of interest" description="Disordered" evidence="1">
    <location>
        <begin position="58"/>
        <end position="124"/>
    </location>
</feature>
<protein>
    <submittedName>
        <fullName evidence="2">Uncharacterized protein</fullName>
    </submittedName>
</protein>
<reference evidence="2" key="1">
    <citation type="submission" date="2022-06" db="EMBL/GenBank/DDBJ databases">
        <title>Uncovering the hologenomic basis of an extraordinary plant invasion.</title>
        <authorList>
            <person name="Bieker V.C."/>
            <person name="Martin M.D."/>
            <person name="Gilbert T."/>
            <person name="Hodgins K."/>
            <person name="Battlay P."/>
            <person name="Petersen B."/>
            <person name="Wilson J."/>
        </authorList>
    </citation>
    <scope>NUCLEOTIDE SEQUENCE</scope>
    <source>
        <strain evidence="2">AA19_3_7</strain>
        <tissue evidence="2">Leaf</tissue>
    </source>
</reference>
<sequence length="124" mass="14381">MNATIFNKAGNQLLQLTCKQMLQEQNLNSLLSIKNKQIKLQVQAQIDNRTGITRCTVDNTFNPKEQPPTVPTRQHTADNPWNRHLLEKHTTPVRPNPHYTSSKDLKPLRQRNKDMLKRTTKSRS</sequence>